<dbReference type="Pfam" id="PF09388">
    <property type="entry name" value="SpoOE-like"/>
    <property type="match status" value="1"/>
</dbReference>
<sequence length="54" mass="6360">MTGFTRGQIELKRKELYSLYDKYGLASELVLLKSQELDHLLNQYGRSERELVVK</sequence>
<dbReference type="AlphaFoldDB" id="A0A3Q8X7D1"/>
<protein>
    <submittedName>
        <fullName evidence="1">Aspartyl-phosphate phosphatase Spo0E family protein</fullName>
    </submittedName>
</protein>
<dbReference type="KEGG" id="palb:EJC50_18015"/>
<keyword evidence="2" id="KW-1185">Reference proteome</keyword>
<dbReference type="SUPFAM" id="SSF140500">
    <property type="entry name" value="BAS1536-like"/>
    <property type="match status" value="1"/>
</dbReference>
<dbReference type="Proteomes" id="UP000272528">
    <property type="component" value="Chromosome"/>
</dbReference>
<evidence type="ECO:0000313" key="1">
    <source>
        <dbReference type="EMBL" id="AZN41356.1"/>
    </source>
</evidence>
<dbReference type="Gene3D" id="4.10.280.10">
    <property type="entry name" value="Helix-loop-helix DNA-binding domain"/>
    <property type="match status" value="1"/>
</dbReference>
<proteinExistence type="predicted"/>
<gene>
    <name evidence="1" type="ORF">EJC50_18015</name>
</gene>
<dbReference type="EMBL" id="CP034437">
    <property type="protein sequence ID" value="AZN41356.1"/>
    <property type="molecule type" value="Genomic_DNA"/>
</dbReference>
<organism evidence="1 2">
    <name type="scientific">Paenibacillus albus</name>
    <dbReference type="NCBI Taxonomy" id="2495582"/>
    <lineage>
        <taxon>Bacteria</taxon>
        <taxon>Bacillati</taxon>
        <taxon>Bacillota</taxon>
        <taxon>Bacilli</taxon>
        <taxon>Bacillales</taxon>
        <taxon>Paenibacillaceae</taxon>
        <taxon>Paenibacillus</taxon>
    </lineage>
</organism>
<evidence type="ECO:0000313" key="2">
    <source>
        <dbReference type="Proteomes" id="UP000272528"/>
    </source>
</evidence>
<dbReference type="GO" id="GO:0046983">
    <property type="term" value="F:protein dimerization activity"/>
    <property type="evidence" value="ECO:0007669"/>
    <property type="project" value="InterPro"/>
</dbReference>
<dbReference type="InterPro" id="IPR018540">
    <property type="entry name" value="Spo0E-like"/>
</dbReference>
<dbReference type="GO" id="GO:0043937">
    <property type="term" value="P:regulation of sporulation"/>
    <property type="evidence" value="ECO:0007669"/>
    <property type="project" value="InterPro"/>
</dbReference>
<dbReference type="InterPro" id="IPR036638">
    <property type="entry name" value="HLH_DNA-bd_sf"/>
</dbReference>
<name>A0A3Q8X7D1_9BACL</name>
<dbReference type="InterPro" id="IPR037208">
    <property type="entry name" value="Spo0E-like_sf"/>
</dbReference>
<reference evidence="2" key="1">
    <citation type="submission" date="2018-12" db="EMBL/GenBank/DDBJ databases">
        <title>Genome sequence of Peanibacillus sp.</title>
        <authorList>
            <person name="Subramani G."/>
            <person name="Srinivasan S."/>
            <person name="Kim M.K."/>
        </authorList>
    </citation>
    <scope>NUCLEOTIDE SEQUENCE [LARGE SCALE GENOMIC DNA]</scope>
    <source>
        <strain evidence="2">18JY67-1</strain>
    </source>
</reference>
<accession>A0A3Q8X7D1</accession>
<dbReference type="RefSeq" id="WP_126017063.1">
    <property type="nucleotide sequence ID" value="NZ_CP034437.1"/>
</dbReference>
<dbReference type="OrthoDB" id="2972613at2"/>